<evidence type="ECO:0000313" key="3">
    <source>
        <dbReference type="Proteomes" id="UP000180166"/>
    </source>
</evidence>
<accession>A0ABC8AM01</accession>
<evidence type="ECO:0000313" key="2">
    <source>
        <dbReference type="EMBL" id="APA95037.1"/>
    </source>
</evidence>
<feature type="region of interest" description="Disordered" evidence="1">
    <location>
        <begin position="51"/>
        <end position="70"/>
    </location>
</feature>
<dbReference type="Proteomes" id="UP000180166">
    <property type="component" value="Chromosome"/>
</dbReference>
<organism evidence="2 3">
    <name type="scientific">Nocardia seriolae</name>
    <dbReference type="NCBI Taxonomy" id="37332"/>
    <lineage>
        <taxon>Bacteria</taxon>
        <taxon>Bacillati</taxon>
        <taxon>Actinomycetota</taxon>
        <taxon>Actinomycetes</taxon>
        <taxon>Mycobacteriales</taxon>
        <taxon>Nocardiaceae</taxon>
        <taxon>Nocardia</taxon>
    </lineage>
</organism>
<reference evidence="2 3" key="1">
    <citation type="submission" date="2016-10" db="EMBL/GenBank/DDBJ databases">
        <title>Genome sequence of Nocardia seriolae strain EM150506, isolated from Anguila japonica.</title>
        <authorList>
            <person name="Han H.-J."/>
        </authorList>
    </citation>
    <scope>NUCLEOTIDE SEQUENCE [LARGE SCALE GENOMIC DNA]</scope>
    <source>
        <strain evidence="2 3">EM150506</strain>
    </source>
</reference>
<dbReference type="AlphaFoldDB" id="A0ABC8AM01"/>
<dbReference type="EMBL" id="CP017839">
    <property type="protein sequence ID" value="APA95037.1"/>
    <property type="molecule type" value="Genomic_DNA"/>
</dbReference>
<name>A0ABC8AM01_9NOCA</name>
<protein>
    <submittedName>
        <fullName evidence="2">Uncharacterized protein</fullName>
    </submittedName>
</protein>
<sequence length="70" mass="7306">MPGELLFFLLGAGIGGAAMWFAACAVAATKYSSTADGATVQSITARLEREGIRNSRAMKGQPAAHRAHSR</sequence>
<proteinExistence type="predicted"/>
<dbReference type="KEGG" id="nsr:NS506_00963"/>
<gene>
    <name evidence="2" type="ORF">NS506_00963</name>
</gene>
<evidence type="ECO:0000256" key="1">
    <source>
        <dbReference type="SAM" id="MobiDB-lite"/>
    </source>
</evidence>